<sequence length="420" mass="45494">MNQIQPKMSGQTMSSTGPLAGLRVLDLTIALAGPMCTQRMGEMGADIVKIEAPGGGDFSRYSTMAGITKFGDATTFVTLNRNKRSLILDLKSDAGREVLYRMVKDADVLVQNFRPRVASKLGIDYATLSAINPRLVYGSISGYGEDGPLKDRPGQDLLLQSFAGLTMNAGRSSELPHPSPLYMVDVSASHQLTEGVLAALVARATTGRGQEIKVTMVSAIMEMQVQELTSFMAAEAPPTRSGSPQASIYMEPPYGIYRCADAHIALAQVDLDRLGDVIGVPALKALKTSRPSQKDSAALMRWRDDIYDAVAARLREDTVAHWDNLLTEHGLWCGPVNDYATFLAHPQTQRYLTTMTHSKGGEYRTVAPAIRFSGDPDPSLRGSPRYGEHSREVLLEAGFSIAEVDKLFADNVAVSPVVDV</sequence>
<dbReference type="InterPro" id="IPR050483">
    <property type="entry name" value="CoA-transferase_III_domain"/>
</dbReference>
<dbReference type="Pfam" id="PF02515">
    <property type="entry name" value="CoA_transf_3"/>
    <property type="match status" value="1"/>
</dbReference>
<name>A0A5B8LWV2_9HYPH</name>
<gene>
    <name evidence="2" type="ORF">FPZ08_14730</name>
</gene>
<keyword evidence="1 2" id="KW-0808">Transferase</keyword>
<dbReference type="SUPFAM" id="SSF89796">
    <property type="entry name" value="CoA-transferase family III (CaiB/BaiF)"/>
    <property type="match status" value="1"/>
</dbReference>
<dbReference type="KEGG" id="dea:FPZ08_14730"/>
<dbReference type="Gene3D" id="3.40.50.10540">
    <property type="entry name" value="Crotonobetainyl-coa:carnitine coa-transferase, domain 1"/>
    <property type="match status" value="1"/>
</dbReference>
<accession>A0A5B8LWV2</accession>
<organism evidence="2 3">
    <name type="scientific">Devosia ginsengisoli</name>
    <dbReference type="NCBI Taxonomy" id="400770"/>
    <lineage>
        <taxon>Bacteria</taxon>
        <taxon>Pseudomonadati</taxon>
        <taxon>Pseudomonadota</taxon>
        <taxon>Alphaproteobacteria</taxon>
        <taxon>Hyphomicrobiales</taxon>
        <taxon>Devosiaceae</taxon>
        <taxon>Devosia</taxon>
    </lineage>
</organism>
<dbReference type="GO" id="GO:0008410">
    <property type="term" value="F:CoA-transferase activity"/>
    <property type="evidence" value="ECO:0007669"/>
    <property type="project" value="TreeGrafter"/>
</dbReference>
<dbReference type="Gene3D" id="3.30.1540.10">
    <property type="entry name" value="formyl-coa transferase, domain 3"/>
    <property type="match status" value="1"/>
</dbReference>
<dbReference type="InterPro" id="IPR044855">
    <property type="entry name" value="CoA-Trfase_III_dom3_sf"/>
</dbReference>
<dbReference type="AlphaFoldDB" id="A0A5B8LWV2"/>
<dbReference type="EMBL" id="CP042304">
    <property type="protein sequence ID" value="QDZ11890.1"/>
    <property type="molecule type" value="Genomic_DNA"/>
</dbReference>
<dbReference type="InterPro" id="IPR003673">
    <property type="entry name" value="CoA-Trfase_fam_III"/>
</dbReference>
<protein>
    <submittedName>
        <fullName evidence="2">CoA transferase</fullName>
    </submittedName>
</protein>
<proteinExistence type="predicted"/>
<keyword evidence="3" id="KW-1185">Reference proteome</keyword>
<evidence type="ECO:0000313" key="3">
    <source>
        <dbReference type="Proteomes" id="UP000315364"/>
    </source>
</evidence>
<dbReference type="OrthoDB" id="5720311at2"/>
<dbReference type="InterPro" id="IPR023606">
    <property type="entry name" value="CoA-Trfase_III_dom_1_sf"/>
</dbReference>
<evidence type="ECO:0000256" key="1">
    <source>
        <dbReference type="ARBA" id="ARBA00022679"/>
    </source>
</evidence>
<dbReference type="PANTHER" id="PTHR48207:SF4">
    <property type="entry name" value="BLL6097 PROTEIN"/>
    <property type="match status" value="1"/>
</dbReference>
<dbReference type="Proteomes" id="UP000315364">
    <property type="component" value="Chromosome"/>
</dbReference>
<reference evidence="2 3" key="1">
    <citation type="submission" date="2019-07" db="EMBL/GenBank/DDBJ databases">
        <title>Full genome sequence of Devosia sp. Gsoil 520.</title>
        <authorList>
            <person name="Im W.-T."/>
        </authorList>
    </citation>
    <scope>NUCLEOTIDE SEQUENCE [LARGE SCALE GENOMIC DNA]</scope>
    <source>
        <strain evidence="2 3">Gsoil 520</strain>
    </source>
</reference>
<dbReference type="PANTHER" id="PTHR48207">
    <property type="entry name" value="SUCCINATE--HYDROXYMETHYLGLUTARATE COA-TRANSFERASE"/>
    <property type="match status" value="1"/>
</dbReference>
<evidence type="ECO:0000313" key="2">
    <source>
        <dbReference type="EMBL" id="QDZ11890.1"/>
    </source>
</evidence>